<feature type="transmembrane region" description="Helical" evidence="1">
    <location>
        <begin position="368"/>
        <end position="388"/>
    </location>
</feature>
<feature type="transmembrane region" description="Helical" evidence="1">
    <location>
        <begin position="21"/>
        <end position="42"/>
    </location>
</feature>
<dbReference type="KEGG" id="bpro:PMF13cell1_02044"/>
<evidence type="ECO:0000256" key="1">
    <source>
        <dbReference type="SAM" id="Phobius"/>
    </source>
</evidence>
<evidence type="ECO:0000313" key="2">
    <source>
        <dbReference type="EMBL" id="QBE96498.1"/>
    </source>
</evidence>
<dbReference type="PANTHER" id="PTHR11328:SF24">
    <property type="entry name" value="MAJOR FACILITATOR SUPERFAMILY (MFS) PROFILE DOMAIN-CONTAINING PROTEIN"/>
    <property type="match status" value="1"/>
</dbReference>
<proteinExistence type="predicted"/>
<keyword evidence="1" id="KW-0472">Membrane</keyword>
<dbReference type="PANTHER" id="PTHR11328">
    <property type="entry name" value="MAJOR FACILITATOR SUPERFAMILY DOMAIN-CONTAINING PROTEIN"/>
    <property type="match status" value="1"/>
</dbReference>
<feature type="transmembrane region" description="Helical" evidence="1">
    <location>
        <begin position="415"/>
        <end position="438"/>
    </location>
</feature>
<gene>
    <name evidence="2" type="primary">yjmB_7</name>
    <name evidence="2" type="ORF">PMF13cell1_02044</name>
</gene>
<dbReference type="GO" id="GO:0008643">
    <property type="term" value="P:carbohydrate transport"/>
    <property type="evidence" value="ECO:0007669"/>
    <property type="project" value="InterPro"/>
</dbReference>
<evidence type="ECO:0000313" key="3">
    <source>
        <dbReference type="Proteomes" id="UP000289794"/>
    </source>
</evidence>
<dbReference type="GO" id="GO:0015293">
    <property type="term" value="F:symporter activity"/>
    <property type="evidence" value="ECO:0007669"/>
    <property type="project" value="InterPro"/>
</dbReference>
<dbReference type="EMBL" id="CP035945">
    <property type="protein sequence ID" value="QBE96498.1"/>
    <property type="molecule type" value="Genomic_DNA"/>
</dbReference>
<keyword evidence="1" id="KW-1133">Transmembrane helix</keyword>
<keyword evidence="1" id="KW-0812">Transmembrane</keyword>
<feature type="transmembrane region" description="Helical" evidence="1">
    <location>
        <begin position="86"/>
        <end position="108"/>
    </location>
</feature>
<feature type="transmembrane region" description="Helical" evidence="1">
    <location>
        <begin position="114"/>
        <end position="132"/>
    </location>
</feature>
<name>A0A4V0Z7E3_9FIRM</name>
<dbReference type="InterPro" id="IPR039672">
    <property type="entry name" value="MFS_2"/>
</dbReference>
<feature type="transmembrane region" description="Helical" evidence="1">
    <location>
        <begin position="279"/>
        <end position="297"/>
    </location>
</feature>
<feature type="transmembrane region" description="Helical" evidence="1">
    <location>
        <begin position="54"/>
        <end position="74"/>
    </location>
</feature>
<reference evidence="2 3" key="1">
    <citation type="submission" date="2019-01" db="EMBL/GenBank/DDBJ databases">
        <title>PMF-metabolizing Aryl O-demethylase.</title>
        <authorList>
            <person name="Kim M."/>
        </authorList>
    </citation>
    <scope>NUCLEOTIDE SEQUENCE [LARGE SCALE GENOMIC DNA]</scope>
    <source>
        <strain evidence="2 3">PMF1</strain>
    </source>
</reference>
<accession>A0A4V0Z7E3</accession>
<dbReference type="Proteomes" id="UP000289794">
    <property type="component" value="Chromosome"/>
</dbReference>
<feature type="transmembrane region" description="Helical" evidence="1">
    <location>
        <begin position="329"/>
        <end position="347"/>
    </location>
</feature>
<dbReference type="Pfam" id="PF13347">
    <property type="entry name" value="MFS_2"/>
    <property type="match status" value="1"/>
</dbReference>
<feature type="transmembrane region" description="Helical" evidence="1">
    <location>
        <begin position="238"/>
        <end position="259"/>
    </location>
</feature>
<dbReference type="AlphaFoldDB" id="A0A4V0Z7E3"/>
<feature type="transmembrane region" description="Helical" evidence="1">
    <location>
        <begin position="304"/>
        <end position="323"/>
    </location>
</feature>
<protein>
    <submittedName>
        <fullName evidence="2">Putative symporter YjmB</fullName>
    </submittedName>
</protein>
<dbReference type="Gene3D" id="1.20.1250.20">
    <property type="entry name" value="MFS general substrate transporter like domains"/>
    <property type="match status" value="1"/>
</dbReference>
<dbReference type="RefSeq" id="WP_130180658.1">
    <property type="nucleotide sequence ID" value="NZ_CP035945.1"/>
</dbReference>
<dbReference type="InterPro" id="IPR036259">
    <property type="entry name" value="MFS_trans_sf"/>
</dbReference>
<dbReference type="GO" id="GO:0005886">
    <property type="term" value="C:plasma membrane"/>
    <property type="evidence" value="ECO:0007669"/>
    <property type="project" value="TreeGrafter"/>
</dbReference>
<organism evidence="2 3">
    <name type="scientific">Blautia producta</name>
    <dbReference type="NCBI Taxonomy" id="33035"/>
    <lineage>
        <taxon>Bacteria</taxon>
        <taxon>Bacillati</taxon>
        <taxon>Bacillota</taxon>
        <taxon>Clostridia</taxon>
        <taxon>Lachnospirales</taxon>
        <taxon>Lachnospiraceae</taxon>
        <taxon>Blautia</taxon>
    </lineage>
</organism>
<feature type="transmembrane region" description="Helical" evidence="1">
    <location>
        <begin position="188"/>
        <end position="207"/>
    </location>
</feature>
<dbReference type="SUPFAM" id="SSF103473">
    <property type="entry name" value="MFS general substrate transporter"/>
    <property type="match status" value="1"/>
</dbReference>
<sequence>MGNMSADAKAFIRKQRVSFGAVEFGSKMLPLLTAAGMMSYMMEDTDISGYAARVIMISGLAAALLAAFFISPVIDRTRKKSGRSKSWIYTGIILVAVSTLMSVYVPHAAAKIEIVYVGIVFCVWCFGVRLLLCPADALLAGMAQNAAERTNLASVKGFAGGLAVICAGWMAGGLTAPGLHGTDGGRKYVMVFTAVILISMLLGSAFLKETYLPPVPDGQRMSLKEYGEDLKAFFKDRYFWLLLLYGGILMFGTSVFSTLSGGHAHWILGEPENAALVKVITYGVPLAAYLAVPFLAGKMTKRQCAVLGTAVYAGACLLMLISIKVLPVYYLALIVAELGNGFLWAMLWAMEPDVFDHVDHLTGRARAVFPLTVISAAIAAGAGFAGVVRQSLTVFAANLGSPAGTAAQMSGRNSFMVFGFILIPLAVCGVLAFVLRFYKLDVEFPEIRRDLDRRYAGEENPTGYGTKTI</sequence>
<feature type="transmembrane region" description="Helical" evidence="1">
    <location>
        <begin position="153"/>
        <end position="176"/>
    </location>
</feature>